<evidence type="ECO:0000313" key="3">
    <source>
        <dbReference type="RefSeq" id="XP_031376350.1"/>
    </source>
</evidence>
<organism evidence="1 2">
    <name type="scientific">Punica granatum</name>
    <name type="common">Pomegranate</name>
    <dbReference type="NCBI Taxonomy" id="22663"/>
    <lineage>
        <taxon>Eukaryota</taxon>
        <taxon>Viridiplantae</taxon>
        <taxon>Streptophyta</taxon>
        <taxon>Embryophyta</taxon>
        <taxon>Tracheophyta</taxon>
        <taxon>Spermatophyta</taxon>
        <taxon>Magnoliopsida</taxon>
        <taxon>eudicotyledons</taxon>
        <taxon>Gunneridae</taxon>
        <taxon>Pentapetalae</taxon>
        <taxon>rosids</taxon>
        <taxon>malvids</taxon>
        <taxon>Myrtales</taxon>
        <taxon>Lythraceae</taxon>
        <taxon>Punica</taxon>
    </lineage>
</organism>
<dbReference type="RefSeq" id="XP_031376349.1">
    <property type="nucleotide sequence ID" value="XM_031520489.1"/>
</dbReference>
<reference evidence="2 3" key="2">
    <citation type="submission" date="2025-04" db="UniProtKB">
        <authorList>
            <consortium name="RefSeq"/>
        </authorList>
    </citation>
    <scope>IDENTIFICATION</scope>
    <source>
        <tissue evidence="2 3">Leaf</tissue>
    </source>
</reference>
<evidence type="ECO:0000313" key="2">
    <source>
        <dbReference type="RefSeq" id="XP_031376349.1"/>
    </source>
</evidence>
<evidence type="ECO:0000313" key="1">
    <source>
        <dbReference type="Proteomes" id="UP000515151"/>
    </source>
</evidence>
<dbReference type="GeneID" id="116192070"/>
<reference evidence="1" key="1">
    <citation type="journal article" date="2020" name="Plant Biotechnol. J.">
        <title>The pomegranate (Punica granatum L.) draft genome dissects genetic divergence between soft- and hard-seeded cultivars.</title>
        <authorList>
            <person name="Luo X."/>
            <person name="Li H."/>
            <person name="Wu Z."/>
            <person name="Yao W."/>
            <person name="Zhao P."/>
            <person name="Cao D."/>
            <person name="Yu H."/>
            <person name="Li K."/>
            <person name="Poudel K."/>
            <person name="Zhao D."/>
            <person name="Zhang F."/>
            <person name="Xia X."/>
            <person name="Chen L."/>
            <person name="Wang Q."/>
            <person name="Jing D."/>
            <person name="Cao S."/>
        </authorList>
    </citation>
    <scope>NUCLEOTIDE SEQUENCE [LARGE SCALE GENOMIC DNA]</scope>
</reference>
<name>A0A6P8C1B8_PUNGR</name>
<gene>
    <name evidence="2 3 4" type="primary">LOC116192070</name>
</gene>
<proteinExistence type="predicted"/>
<protein>
    <submittedName>
        <fullName evidence="2 3">Uncharacterized protein LOC116192070 isoform X2</fullName>
    </submittedName>
</protein>
<dbReference type="AlphaFoldDB" id="A0A6P8C1B8"/>
<dbReference type="RefSeq" id="XP_031376351.1">
    <property type="nucleotide sequence ID" value="XM_031520491.1"/>
</dbReference>
<sequence>MGFALFSTPQLAIAAEDTSQEMVFDTECLLHTETAKKNLFVKRGIVVDSSAYDQIKRMRTGGDYARTSYVSLSPSNHPPPPVLGTAHVYDSSFPTSYLGTTLNFILCSAFPTSCLGTTQENGSASPLSI</sequence>
<dbReference type="RefSeq" id="XP_031376350.1">
    <property type="nucleotide sequence ID" value="XM_031520490.1"/>
</dbReference>
<evidence type="ECO:0000313" key="4">
    <source>
        <dbReference type="RefSeq" id="XP_031376351.1"/>
    </source>
</evidence>
<dbReference type="Proteomes" id="UP000515151">
    <property type="component" value="Chromosome 1"/>
</dbReference>
<accession>A0A6P8C1B8</accession>
<keyword evidence="1" id="KW-1185">Reference proteome</keyword>